<dbReference type="InterPro" id="IPR051908">
    <property type="entry name" value="Ribosomal_N-acetyltransferase"/>
</dbReference>
<protein>
    <submittedName>
        <fullName evidence="2">GNAT family N-acetyltransferase</fullName>
    </submittedName>
</protein>
<dbReference type="PANTHER" id="PTHR43441:SF11">
    <property type="entry name" value="RIBOSOMAL-PROTEIN-SERINE ACETYLTRANSFERASE"/>
    <property type="match status" value="1"/>
</dbReference>
<dbReference type="Proteomes" id="UP001139347">
    <property type="component" value="Unassembled WGS sequence"/>
</dbReference>
<feature type="domain" description="N-acetyltransferase" evidence="1">
    <location>
        <begin position="18"/>
        <end position="186"/>
    </location>
</feature>
<sequence>MNFEVVYGLFPVLESETIFLKRIEEKHLDEVFEIYDNENVFTYCGIIPKHNKDTVKKMIGHFERDFLKRARIKWGIFAVQEPDRLLGIIEAFDFNQKVNSLSVGYFLAEQHYGKGIATAALRLLTGFLLDEVNVNRIQAEVMPPNEASKRVLLKNGFTKEGLLRQSAVWSGKGTVDLEIYSLLKVDLVSTEVSEAGPDFNCVQT</sequence>
<dbReference type="EMBL" id="JALIRP010000010">
    <property type="protein sequence ID" value="MCJ8014323.1"/>
    <property type="molecule type" value="Genomic_DNA"/>
</dbReference>
<keyword evidence="3" id="KW-1185">Reference proteome</keyword>
<dbReference type="RefSeq" id="WP_244728857.1">
    <property type="nucleotide sequence ID" value="NZ_JALIRP010000010.1"/>
</dbReference>
<dbReference type="PANTHER" id="PTHR43441">
    <property type="entry name" value="RIBOSOMAL-PROTEIN-SERINE ACETYLTRANSFERASE"/>
    <property type="match status" value="1"/>
</dbReference>
<comment type="caution">
    <text evidence="2">The sequence shown here is derived from an EMBL/GenBank/DDBJ whole genome shotgun (WGS) entry which is preliminary data.</text>
</comment>
<dbReference type="InterPro" id="IPR016181">
    <property type="entry name" value="Acyl_CoA_acyltransferase"/>
</dbReference>
<dbReference type="PROSITE" id="PS51186">
    <property type="entry name" value="GNAT"/>
    <property type="match status" value="1"/>
</dbReference>
<evidence type="ECO:0000259" key="1">
    <source>
        <dbReference type="PROSITE" id="PS51186"/>
    </source>
</evidence>
<evidence type="ECO:0000313" key="3">
    <source>
        <dbReference type="Proteomes" id="UP001139347"/>
    </source>
</evidence>
<dbReference type="InterPro" id="IPR000182">
    <property type="entry name" value="GNAT_dom"/>
</dbReference>
<dbReference type="SUPFAM" id="SSF55729">
    <property type="entry name" value="Acyl-CoA N-acyltransferases (Nat)"/>
    <property type="match status" value="1"/>
</dbReference>
<accession>A0A9X1WVH8</accession>
<proteinExistence type="predicted"/>
<dbReference type="GO" id="GO:0005737">
    <property type="term" value="C:cytoplasm"/>
    <property type="evidence" value="ECO:0007669"/>
    <property type="project" value="TreeGrafter"/>
</dbReference>
<reference evidence="2" key="1">
    <citation type="submission" date="2022-04" db="EMBL/GenBank/DDBJ databases">
        <title>Paenibacillus mangrovi sp. nov., a novel endophytic bacterium isolated from bark of Kandelia candel.</title>
        <authorList>
            <person name="Tuo L."/>
        </authorList>
    </citation>
    <scope>NUCLEOTIDE SEQUENCE</scope>
    <source>
        <strain evidence="2">KQZ6P-2</strain>
    </source>
</reference>
<name>A0A9X1WVH8_9BACL</name>
<dbReference type="Pfam" id="PF13302">
    <property type="entry name" value="Acetyltransf_3"/>
    <property type="match status" value="1"/>
</dbReference>
<organism evidence="2 3">
    <name type="scientific">Paenibacillus mangrovi</name>
    <dbReference type="NCBI Taxonomy" id="2931978"/>
    <lineage>
        <taxon>Bacteria</taxon>
        <taxon>Bacillati</taxon>
        <taxon>Bacillota</taxon>
        <taxon>Bacilli</taxon>
        <taxon>Bacillales</taxon>
        <taxon>Paenibacillaceae</taxon>
        <taxon>Paenibacillus</taxon>
    </lineage>
</organism>
<dbReference type="GO" id="GO:0008999">
    <property type="term" value="F:protein-N-terminal-alanine acetyltransferase activity"/>
    <property type="evidence" value="ECO:0007669"/>
    <property type="project" value="TreeGrafter"/>
</dbReference>
<gene>
    <name evidence="2" type="ORF">MUG84_21655</name>
</gene>
<evidence type="ECO:0000313" key="2">
    <source>
        <dbReference type="EMBL" id="MCJ8014323.1"/>
    </source>
</evidence>
<dbReference type="Gene3D" id="3.40.630.30">
    <property type="match status" value="1"/>
</dbReference>
<dbReference type="GO" id="GO:1990189">
    <property type="term" value="F:protein N-terminal-serine acetyltransferase activity"/>
    <property type="evidence" value="ECO:0007669"/>
    <property type="project" value="TreeGrafter"/>
</dbReference>
<dbReference type="AlphaFoldDB" id="A0A9X1WVH8"/>